<organism evidence="2 3">
    <name type="scientific">Theileria orientalis</name>
    <dbReference type="NCBI Taxonomy" id="68886"/>
    <lineage>
        <taxon>Eukaryota</taxon>
        <taxon>Sar</taxon>
        <taxon>Alveolata</taxon>
        <taxon>Apicomplexa</taxon>
        <taxon>Aconoidasida</taxon>
        <taxon>Piroplasmida</taxon>
        <taxon>Theileriidae</taxon>
        <taxon>Theileria</taxon>
    </lineage>
</organism>
<dbReference type="OrthoDB" id="414546at2759"/>
<name>A0A976M5R2_THEOR</name>
<protein>
    <recommendedName>
        <fullName evidence="1">MI domain-containing protein</fullName>
    </recommendedName>
</protein>
<evidence type="ECO:0000259" key="1">
    <source>
        <dbReference type="PROSITE" id="PS51366"/>
    </source>
</evidence>
<sequence length="260" mass="29862">MRGRFFENVTESYLVHEFLILYIQRSIFRSQKFVLKVSETLEELIFKIPKSVMEMTFIRLLGTIKTSFAESKEAQELLCIFLARSIVDGLISGSFIRNVNRVQIGGKLGIELISKTVKWIKYNKNHHRFKDQGSILVLNFPSEAILNRRVKILALIIHFLRTGEASQFPKRLDEIDKKNIDIIFALKTLVRKFLSRDNGLVYKMVQIFGLLASNGQVGKTIVRIVINEITKGIHLIPGYGVHSERNLAKLRNALKEDGLF</sequence>
<evidence type="ECO:0000313" key="3">
    <source>
        <dbReference type="Proteomes" id="UP000244803"/>
    </source>
</evidence>
<accession>A0A976M5R2</accession>
<feature type="domain" description="MI" evidence="1">
    <location>
        <begin position="1"/>
        <end position="101"/>
    </location>
</feature>
<dbReference type="Proteomes" id="UP000244803">
    <property type="component" value="Chromosome 3"/>
</dbReference>
<reference evidence="2" key="1">
    <citation type="submission" date="2022-07" db="EMBL/GenBank/DDBJ databases">
        <title>Evaluation of T. orientalis genome assembly methods using nanopore sequencing and analysis of variation between genomes.</title>
        <authorList>
            <person name="Yam J."/>
            <person name="Micallef M.L."/>
            <person name="Liu M."/>
            <person name="Djordjevic S.P."/>
            <person name="Bogema D.R."/>
            <person name="Jenkins C."/>
        </authorList>
    </citation>
    <scope>NUCLEOTIDE SEQUENCE</scope>
    <source>
        <strain evidence="2">Fish Creek</strain>
    </source>
</reference>
<dbReference type="AlphaFoldDB" id="A0A976M5R2"/>
<gene>
    <name evidence="2" type="ORF">MACJ_002191</name>
</gene>
<dbReference type="EMBL" id="CP056066">
    <property type="protein sequence ID" value="UKJ88945.2"/>
    <property type="molecule type" value="Genomic_DNA"/>
</dbReference>
<dbReference type="PROSITE" id="PS51366">
    <property type="entry name" value="MI"/>
    <property type="match status" value="1"/>
</dbReference>
<dbReference type="InterPro" id="IPR003891">
    <property type="entry name" value="Initiation_fac_eIF4g_MI"/>
</dbReference>
<evidence type="ECO:0000313" key="2">
    <source>
        <dbReference type="EMBL" id="UKJ88945.2"/>
    </source>
</evidence>
<proteinExistence type="predicted"/>